<dbReference type="PANTHER" id="PTHR36113:SF1">
    <property type="entry name" value="GLYOXALASE_BLEOMYCIN RESISTANCE PROTEIN_DIOXYGENASE"/>
    <property type="match status" value="1"/>
</dbReference>
<dbReference type="GeneID" id="82890520"/>
<keyword evidence="3" id="KW-1185">Reference proteome</keyword>
<name>A0ABY5V093_9BACT</name>
<dbReference type="PROSITE" id="PS51819">
    <property type="entry name" value="VOC"/>
    <property type="match status" value="1"/>
</dbReference>
<dbReference type="Pfam" id="PF00903">
    <property type="entry name" value="Glyoxalase"/>
    <property type="match status" value="1"/>
</dbReference>
<dbReference type="InterPro" id="IPR004360">
    <property type="entry name" value="Glyas_Fos-R_dOase_dom"/>
</dbReference>
<dbReference type="InterPro" id="IPR029068">
    <property type="entry name" value="Glyas_Bleomycin-R_OHBP_Dase"/>
</dbReference>
<sequence length="126" mass="14428">MRIVHIAVWTRDLETMRVFYERYFGGRSGEKYVNRAKGFESYMVRLGDTALELMRSARIADRAEQDERIGFCHIAVSTGSAEQVRDLTERLRRDGYAVLGEPRTTGDGYYESVVADPEGNRVEITI</sequence>
<evidence type="ECO:0000313" key="2">
    <source>
        <dbReference type="EMBL" id="UWN57621.1"/>
    </source>
</evidence>
<proteinExistence type="predicted"/>
<reference evidence="2" key="1">
    <citation type="journal article" date="2022" name="Cell">
        <title>Design, construction, and in vivo augmentation of a complex gut microbiome.</title>
        <authorList>
            <person name="Cheng A.G."/>
            <person name="Ho P.Y."/>
            <person name="Aranda-Diaz A."/>
            <person name="Jain S."/>
            <person name="Yu F.B."/>
            <person name="Meng X."/>
            <person name="Wang M."/>
            <person name="Iakiviak M."/>
            <person name="Nagashima K."/>
            <person name="Zhao A."/>
            <person name="Murugkar P."/>
            <person name="Patil A."/>
            <person name="Atabakhsh K."/>
            <person name="Weakley A."/>
            <person name="Yan J."/>
            <person name="Brumbaugh A.R."/>
            <person name="Higginbottom S."/>
            <person name="Dimas A."/>
            <person name="Shiver A.L."/>
            <person name="Deutschbauer A."/>
            <person name="Neff N."/>
            <person name="Sonnenburg J.L."/>
            <person name="Huang K.C."/>
            <person name="Fischbach M.A."/>
        </authorList>
    </citation>
    <scope>NUCLEOTIDE SEQUENCE</scope>
    <source>
        <strain evidence="2">AP11</strain>
    </source>
</reference>
<evidence type="ECO:0000313" key="3">
    <source>
        <dbReference type="Proteomes" id="UP001059295"/>
    </source>
</evidence>
<feature type="domain" description="VOC" evidence="1">
    <location>
        <begin position="2"/>
        <end position="126"/>
    </location>
</feature>
<dbReference type="InterPro" id="IPR037523">
    <property type="entry name" value="VOC_core"/>
</dbReference>
<organism evidence="2 3">
    <name type="scientific">Alistipes ihumii AP11</name>
    <dbReference type="NCBI Taxonomy" id="1211813"/>
    <lineage>
        <taxon>Bacteria</taxon>
        <taxon>Pseudomonadati</taxon>
        <taxon>Bacteroidota</taxon>
        <taxon>Bacteroidia</taxon>
        <taxon>Bacteroidales</taxon>
        <taxon>Rikenellaceae</taxon>
        <taxon>Alistipes</taxon>
    </lineage>
</organism>
<dbReference type="Proteomes" id="UP001059295">
    <property type="component" value="Chromosome"/>
</dbReference>
<dbReference type="SUPFAM" id="SSF54593">
    <property type="entry name" value="Glyoxalase/Bleomycin resistance protein/Dihydroxybiphenyl dioxygenase"/>
    <property type="match status" value="1"/>
</dbReference>
<protein>
    <submittedName>
        <fullName evidence="2">VOC family protein</fullName>
    </submittedName>
</protein>
<evidence type="ECO:0000259" key="1">
    <source>
        <dbReference type="PROSITE" id="PS51819"/>
    </source>
</evidence>
<accession>A0ABY5V093</accession>
<dbReference type="PANTHER" id="PTHR36113">
    <property type="entry name" value="LYASE, PUTATIVE-RELATED-RELATED"/>
    <property type="match status" value="1"/>
</dbReference>
<dbReference type="EMBL" id="CP102294">
    <property type="protein sequence ID" value="UWN57621.1"/>
    <property type="molecule type" value="Genomic_DNA"/>
</dbReference>
<dbReference type="InterPro" id="IPR051332">
    <property type="entry name" value="Fosfomycin_Res_Enzymes"/>
</dbReference>
<dbReference type="RefSeq" id="WP_026089500.1">
    <property type="nucleotide sequence ID" value="NZ_CAPH01000005.1"/>
</dbReference>
<gene>
    <name evidence="2" type="ORF">NQ491_02260</name>
</gene>
<dbReference type="Gene3D" id="3.10.180.10">
    <property type="entry name" value="2,3-Dihydroxybiphenyl 1,2-Dioxygenase, domain 1"/>
    <property type="match status" value="1"/>
</dbReference>